<keyword evidence="3" id="KW-1185">Reference proteome</keyword>
<reference evidence="3" key="1">
    <citation type="journal article" date="2019" name="Int. J. Syst. Evol. Microbiol.">
        <title>The Global Catalogue of Microorganisms (GCM) 10K type strain sequencing project: providing services to taxonomists for standard genome sequencing and annotation.</title>
        <authorList>
            <consortium name="The Broad Institute Genomics Platform"/>
            <consortium name="The Broad Institute Genome Sequencing Center for Infectious Disease"/>
            <person name="Wu L."/>
            <person name="Ma J."/>
        </authorList>
    </citation>
    <scope>NUCLEOTIDE SEQUENCE [LARGE SCALE GENOMIC DNA]</scope>
    <source>
        <strain evidence="3">CGMCC 1.18439</strain>
    </source>
</reference>
<comment type="caution">
    <text evidence="2">The sequence shown here is derived from an EMBL/GenBank/DDBJ whole genome shotgun (WGS) entry which is preliminary data.</text>
</comment>
<evidence type="ECO:0000313" key="2">
    <source>
        <dbReference type="EMBL" id="GHG05985.1"/>
    </source>
</evidence>
<name>A0ABQ3K754_9DEIO</name>
<organism evidence="2 3">
    <name type="scientific">Deinococcus piscis</name>
    <dbReference type="NCBI Taxonomy" id="394230"/>
    <lineage>
        <taxon>Bacteria</taxon>
        <taxon>Thermotogati</taxon>
        <taxon>Deinococcota</taxon>
        <taxon>Deinococci</taxon>
        <taxon>Deinococcales</taxon>
        <taxon>Deinococcaceae</taxon>
        <taxon>Deinococcus</taxon>
    </lineage>
</organism>
<dbReference type="InterPro" id="IPR005532">
    <property type="entry name" value="SUMF_dom"/>
</dbReference>
<feature type="domain" description="Sulfatase-modifying factor enzyme-like" evidence="1">
    <location>
        <begin position="27"/>
        <end position="113"/>
    </location>
</feature>
<dbReference type="SUPFAM" id="SSF56436">
    <property type="entry name" value="C-type lectin-like"/>
    <property type="match status" value="1"/>
</dbReference>
<dbReference type="Proteomes" id="UP000632154">
    <property type="component" value="Unassembled WGS sequence"/>
</dbReference>
<accession>A0ABQ3K754</accession>
<proteinExistence type="predicted"/>
<dbReference type="InterPro" id="IPR016187">
    <property type="entry name" value="CTDL_fold"/>
</dbReference>
<dbReference type="Gene3D" id="3.90.1580.10">
    <property type="entry name" value="paralog of FGE (formylglycine-generating enzyme)"/>
    <property type="match status" value="1"/>
</dbReference>
<sequence length="113" mass="12610">MTALIATKPIFGGPITLSDRRTQRRWTVDVAPFRLAPTPVTQADFWAVTGRQPSAQTGSLHPVEQVSWWDAALFRNALSEREGLTPVYLADPETEQVTWLRGSTGYRLPTEAE</sequence>
<dbReference type="Pfam" id="PF03781">
    <property type="entry name" value="FGE-sulfatase"/>
    <property type="match status" value="1"/>
</dbReference>
<dbReference type="EMBL" id="BNAL01000023">
    <property type="protein sequence ID" value="GHG05985.1"/>
    <property type="molecule type" value="Genomic_DNA"/>
</dbReference>
<gene>
    <name evidence="2" type="ORF">GCM10017783_18170</name>
</gene>
<evidence type="ECO:0000259" key="1">
    <source>
        <dbReference type="Pfam" id="PF03781"/>
    </source>
</evidence>
<evidence type="ECO:0000313" key="3">
    <source>
        <dbReference type="Proteomes" id="UP000632154"/>
    </source>
</evidence>
<protein>
    <recommendedName>
        <fullName evidence="1">Sulfatase-modifying factor enzyme-like domain-containing protein</fullName>
    </recommendedName>
</protein>
<dbReference type="InterPro" id="IPR042095">
    <property type="entry name" value="SUMF_sf"/>
</dbReference>